<dbReference type="AlphaFoldDB" id="H1Z3P6"/>
<feature type="domain" description="Type II methyltransferase M.TaqI-like" evidence="6">
    <location>
        <begin position="334"/>
        <end position="553"/>
    </location>
</feature>
<dbReference type="Pfam" id="PF07669">
    <property type="entry name" value="Eco57I"/>
    <property type="match status" value="1"/>
</dbReference>
<dbReference type="PRINTS" id="PR00507">
    <property type="entry name" value="N12N6MTFRASE"/>
</dbReference>
<dbReference type="InterPro" id="IPR050953">
    <property type="entry name" value="N4_N6_ade-DNA_methylase"/>
</dbReference>
<evidence type="ECO:0000313" key="8">
    <source>
        <dbReference type="Proteomes" id="UP000005741"/>
    </source>
</evidence>
<reference evidence="7 8" key="1">
    <citation type="submission" date="2011-10" db="EMBL/GenBank/DDBJ databases">
        <title>The Improved High-Quality Draft genome of Methanoplanus limicola DSM 2279.</title>
        <authorList>
            <consortium name="US DOE Joint Genome Institute (JGI-PGF)"/>
            <person name="Lucas S."/>
            <person name="Copeland A."/>
            <person name="Lapidus A."/>
            <person name="Glavina del Rio T."/>
            <person name="Dalin E."/>
            <person name="Tice H."/>
            <person name="Bruce D."/>
            <person name="Goodwin L."/>
            <person name="Pitluck S."/>
            <person name="Peters L."/>
            <person name="Mikhailova N."/>
            <person name="Lu M."/>
            <person name="Kyrpides N."/>
            <person name="Mavromatis K."/>
            <person name="Ivanova N."/>
            <person name="Markowitz V."/>
            <person name="Cheng J.-F."/>
            <person name="Hugenholtz P."/>
            <person name="Woyke T."/>
            <person name="Wu D."/>
            <person name="Wirth R."/>
            <person name="Brambilla E.-M."/>
            <person name="Klenk H.-P."/>
            <person name="Eisen J.A."/>
        </authorList>
    </citation>
    <scope>NUCLEOTIDE SEQUENCE [LARGE SCALE GENOMIC DNA]</scope>
    <source>
        <strain evidence="7 8">DSM 2279</strain>
    </source>
</reference>
<evidence type="ECO:0000256" key="3">
    <source>
        <dbReference type="ARBA" id="ARBA00022679"/>
    </source>
</evidence>
<dbReference type="PATRIC" id="fig|937775.9.peg.1747"/>
<evidence type="ECO:0000256" key="2">
    <source>
        <dbReference type="ARBA" id="ARBA00022603"/>
    </source>
</evidence>
<keyword evidence="3" id="KW-0808">Transferase</keyword>
<sequence>MDKAKVLAFSGTLRNSLLEETKKRAAHFGIFPGETLEVEREFEDSVIIGGKIFSVKIKKQREVLVREIRQKGYMQVIEEITYIWFNRFVAIRFMEANGYMPVRVFSSKDEGRNEPEILTKALNLKFLHLDRDYVLDLKSEGEDEELYRYLIMRLCNYLHITMPFMFENIEDYSELLFPERLLHTDSLLGCLNDIISEDDWREAEIIGWIYQDYIADKKDELMKAKKAYAPNQIPAVTQLFTPKWIVQYLVENSLGRLWMLNRPDSGLCEEMEYYIIPEEKEKDFLRIFSPEEIKVCDPACGSGHMLVYAFDLLCSIYEEEGYSESEIPEIILKNNLYGIEIDGRAGSLAAFALVMKARKRNKKFFDSPVQPNICVLENIEFDDEELKDYMASVGNNLFSTGLKETLLQFKETDNFGSLIRPAATGTDPSETLRMLKEKNLSSSLTLFATHKKVKRALEQADYLSRKYHVVVANPPYMGNKGMNSDLKKFAKDNYPESKSDLFAMFIERNLDLSVKKGLIAMITMQSWMFLSSYEKLRDRILDNETILTMAHLGPRAFDSIGGEVVSTTAFVIENNHKPDYKGAYIRLVDGRNEDEKKRSLREAVVQSGKII</sequence>
<dbReference type="GO" id="GO:0006304">
    <property type="term" value="P:DNA modification"/>
    <property type="evidence" value="ECO:0007669"/>
    <property type="project" value="InterPro"/>
</dbReference>
<dbReference type="REBASE" id="95921">
    <property type="entry name" value="Mli2279ORF1544P"/>
</dbReference>
<dbReference type="OrthoDB" id="112158at2157"/>
<dbReference type="Gene3D" id="3.40.50.150">
    <property type="entry name" value="Vaccinia Virus protein VP39"/>
    <property type="match status" value="1"/>
</dbReference>
<accession>H1Z3P6</accession>
<dbReference type="InParanoid" id="H1Z3P6"/>
<dbReference type="Proteomes" id="UP000005741">
    <property type="component" value="Chromosome"/>
</dbReference>
<dbReference type="GO" id="GO:0003676">
    <property type="term" value="F:nucleic acid binding"/>
    <property type="evidence" value="ECO:0007669"/>
    <property type="project" value="InterPro"/>
</dbReference>
<name>H1Z3P6_9EURY</name>
<dbReference type="InterPro" id="IPR029063">
    <property type="entry name" value="SAM-dependent_MTases_sf"/>
</dbReference>
<evidence type="ECO:0000259" key="6">
    <source>
        <dbReference type="Pfam" id="PF07669"/>
    </source>
</evidence>
<evidence type="ECO:0000313" key="7">
    <source>
        <dbReference type="EMBL" id="EHQ35645.1"/>
    </source>
</evidence>
<keyword evidence="4" id="KW-0949">S-adenosyl-L-methionine</keyword>
<protein>
    <recommendedName>
        <fullName evidence="1">site-specific DNA-methyltransferase (adenine-specific)</fullName>
        <ecNumber evidence="1">2.1.1.72</ecNumber>
    </recommendedName>
</protein>
<dbReference type="SUPFAM" id="SSF53335">
    <property type="entry name" value="S-adenosyl-L-methionine-dependent methyltransferases"/>
    <property type="match status" value="1"/>
</dbReference>
<organism evidence="7 8">
    <name type="scientific">Methanoplanus limicola DSM 2279</name>
    <dbReference type="NCBI Taxonomy" id="937775"/>
    <lineage>
        <taxon>Archaea</taxon>
        <taxon>Methanobacteriati</taxon>
        <taxon>Methanobacteriota</taxon>
        <taxon>Stenosarchaea group</taxon>
        <taxon>Methanomicrobia</taxon>
        <taxon>Methanomicrobiales</taxon>
        <taxon>Methanomicrobiaceae</taxon>
        <taxon>Methanoplanus</taxon>
    </lineage>
</organism>
<dbReference type="HOGENOM" id="CLU_007510_1_1_2"/>
<keyword evidence="8" id="KW-1185">Reference proteome</keyword>
<dbReference type="InterPro" id="IPR002052">
    <property type="entry name" value="DNA_methylase_N6_adenine_CS"/>
</dbReference>
<comment type="catalytic activity">
    <reaction evidence="5">
        <text>a 2'-deoxyadenosine in DNA + S-adenosyl-L-methionine = an N(6)-methyl-2'-deoxyadenosine in DNA + S-adenosyl-L-homocysteine + H(+)</text>
        <dbReference type="Rhea" id="RHEA:15197"/>
        <dbReference type="Rhea" id="RHEA-COMP:12418"/>
        <dbReference type="Rhea" id="RHEA-COMP:12419"/>
        <dbReference type="ChEBI" id="CHEBI:15378"/>
        <dbReference type="ChEBI" id="CHEBI:57856"/>
        <dbReference type="ChEBI" id="CHEBI:59789"/>
        <dbReference type="ChEBI" id="CHEBI:90615"/>
        <dbReference type="ChEBI" id="CHEBI:90616"/>
        <dbReference type="EC" id="2.1.1.72"/>
    </reaction>
</comment>
<dbReference type="GO" id="GO:0032259">
    <property type="term" value="P:methylation"/>
    <property type="evidence" value="ECO:0007669"/>
    <property type="project" value="UniProtKB-KW"/>
</dbReference>
<dbReference type="EC" id="2.1.1.72" evidence="1"/>
<dbReference type="PANTHER" id="PTHR33841:SF1">
    <property type="entry name" value="DNA METHYLTRANSFERASE A"/>
    <property type="match status" value="1"/>
</dbReference>
<dbReference type="NCBIfam" id="NF033452">
    <property type="entry name" value="BREX_1_MTaseX"/>
    <property type="match status" value="1"/>
</dbReference>
<proteinExistence type="predicted"/>
<dbReference type="InterPro" id="IPR011639">
    <property type="entry name" value="MethylTrfase_TaqI-like_dom"/>
</dbReference>
<dbReference type="RefSeq" id="WP_004077400.1">
    <property type="nucleotide sequence ID" value="NZ_CM001436.1"/>
</dbReference>
<gene>
    <name evidence="7" type="ORF">Metlim_1544</name>
</gene>
<dbReference type="EMBL" id="CM001436">
    <property type="protein sequence ID" value="EHQ35645.1"/>
    <property type="molecule type" value="Genomic_DNA"/>
</dbReference>
<evidence type="ECO:0000256" key="1">
    <source>
        <dbReference type="ARBA" id="ARBA00011900"/>
    </source>
</evidence>
<keyword evidence="2" id="KW-0489">Methyltransferase</keyword>
<dbReference type="InterPro" id="IPR047939">
    <property type="entry name" value="BREX_1_PglX"/>
</dbReference>
<dbReference type="PROSITE" id="PS00092">
    <property type="entry name" value="N6_MTASE"/>
    <property type="match status" value="1"/>
</dbReference>
<dbReference type="STRING" id="937775.Metlim_1544"/>
<dbReference type="PANTHER" id="PTHR33841">
    <property type="entry name" value="DNA METHYLTRANSFERASE YEEA-RELATED"/>
    <property type="match status" value="1"/>
</dbReference>
<evidence type="ECO:0000256" key="4">
    <source>
        <dbReference type="ARBA" id="ARBA00022691"/>
    </source>
</evidence>
<dbReference type="GO" id="GO:0009007">
    <property type="term" value="F:site-specific DNA-methyltransferase (adenine-specific) activity"/>
    <property type="evidence" value="ECO:0007669"/>
    <property type="project" value="UniProtKB-EC"/>
</dbReference>
<evidence type="ECO:0000256" key="5">
    <source>
        <dbReference type="ARBA" id="ARBA00047942"/>
    </source>
</evidence>